<dbReference type="InterPro" id="IPR050884">
    <property type="entry name" value="CNP_phosphodiesterase-III"/>
</dbReference>
<dbReference type="OrthoDB" id="651281at2"/>
<dbReference type="Gene3D" id="3.60.21.10">
    <property type="match status" value="1"/>
</dbReference>
<dbReference type="PANTHER" id="PTHR42988:SF2">
    <property type="entry name" value="CYCLIC NUCLEOTIDE PHOSPHODIESTERASE CBUA0032-RELATED"/>
    <property type="match status" value="1"/>
</dbReference>
<dbReference type="Pfam" id="PF00149">
    <property type="entry name" value="Metallophos"/>
    <property type="match status" value="1"/>
</dbReference>
<sequence>MTRLIHLSDLHFGRVRADLTRPLIEVVNRLAGDLVIVSGDFTQRARNSQFRAARAFLDRIEAPTLSVPGNHDTPLDNLWVRFTRPFSRYRTHVDEELEPEWQDGTVRVVGINTVTPWYWQRGRFRGHARRRVAARLGEIMDSHIGVAVMHHPLEQAPEVDKELMKGSSKALSQLSQAGADVVLSGHLHNASAAPFEAAPGILFVQAGTGLSTRVRAEPNSFNVLDIAGDEIAVERWAAFDDPSFSAVGGERFRWDGTHWRAVG</sequence>
<keyword evidence="2" id="KW-0378">Hydrolase</keyword>
<evidence type="ECO:0000259" key="5">
    <source>
        <dbReference type="Pfam" id="PF00149"/>
    </source>
</evidence>
<dbReference type="RefSeq" id="WP_073331364.1">
    <property type="nucleotide sequence ID" value="NZ_FQYO01000004.1"/>
</dbReference>
<dbReference type="SUPFAM" id="SSF56300">
    <property type="entry name" value="Metallo-dependent phosphatases"/>
    <property type="match status" value="1"/>
</dbReference>
<keyword evidence="3" id="KW-0408">Iron</keyword>
<dbReference type="PANTHER" id="PTHR42988">
    <property type="entry name" value="PHOSPHOHYDROLASE"/>
    <property type="match status" value="1"/>
</dbReference>
<protein>
    <submittedName>
        <fullName evidence="6">3',5'-cyclic AMP phosphodiesterase CpdA</fullName>
    </submittedName>
</protein>
<dbReference type="GO" id="GO:0016787">
    <property type="term" value="F:hydrolase activity"/>
    <property type="evidence" value="ECO:0007669"/>
    <property type="project" value="UniProtKB-KW"/>
</dbReference>
<evidence type="ECO:0000256" key="3">
    <source>
        <dbReference type="ARBA" id="ARBA00023004"/>
    </source>
</evidence>
<dbReference type="AlphaFoldDB" id="A0A1M6G2U4"/>
<evidence type="ECO:0000313" key="7">
    <source>
        <dbReference type="Proteomes" id="UP000184292"/>
    </source>
</evidence>
<evidence type="ECO:0000256" key="2">
    <source>
        <dbReference type="ARBA" id="ARBA00022801"/>
    </source>
</evidence>
<feature type="domain" description="Calcineurin-like phosphoesterase" evidence="5">
    <location>
        <begin position="3"/>
        <end position="189"/>
    </location>
</feature>
<name>A0A1M6G2U4_9RHOB</name>
<reference evidence="6 7" key="1">
    <citation type="submission" date="2016-11" db="EMBL/GenBank/DDBJ databases">
        <authorList>
            <person name="Jaros S."/>
            <person name="Januszkiewicz K."/>
            <person name="Wedrychowicz H."/>
        </authorList>
    </citation>
    <scope>NUCLEOTIDE SEQUENCE [LARGE SCALE GENOMIC DNA]</scope>
    <source>
        <strain evidence="6 7">DSM 100565</strain>
    </source>
</reference>
<gene>
    <name evidence="6" type="ORF">SAMN05444417_2646</name>
</gene>
<dbReference type="InterPro" id="IPR004843">
    <property type="entry name" value="Calcineurin-like_PHP"/>
</dbReference>
<evidence type="ECO:0000256" key="4">
    <source>
        <dbReference type="ARBA" id="ARBA00025742"/>
    </source>
</evidence>
<organism evidence="6 7">
    <name type="scientific">Wenxinia saemankumensis</name>
    <dbReference type="NCBI Taxonomy" id="1447782"/>
    <lineage>
        <taxon>Bacteria</taxon>
        <taxon>Pseudomonadati</taxon>
        <taxon>Pseudomonadota</taxon>
        <taxon>Alphaproteobacteria</taxon>
        <taxon>Rhodobacterales</taxon>
        <taxon>Roseobacteraceae</taxon>
        <taxon>Wenxinia</taxon>
    </lineage>
</organism>
<comment type="similarity">
    <text evidence="4">Belongs to the cyclic nucleotide phosphodiesterase class-III family.</text>
</comment>
<dbReference type="Proteomes" id="UP000184292">
    <property type="component" value="Unassembled WGS sequence"/>
</dbReference>
<evidence type="ECO:0000256" key="1">
    <source>
        <dbReference type="ARBA" id="ARBA00022723"/>
    </source>
</evidence>
<dbReference type="InterPro" id="IPR029052">
    <property type="entry name" value="Metallo-depent_PP-like"/>
</dbReference>
<keyword evidence="7" id="KW-1185">Reference proteome</keyword>
<accession>A0A1M6G2U4</accession>
<evidence type="ECO:0000313" key="6">
    <source>
        <dbReference type="EMBL" id="SHJ04229.1"/>
    </source>
</evidence>
<keyword evidence="1" id="KW-0479">Metal-binding</keyword>
<dbReference type="GO" id="GO:0046872">
    <property type="term" value="F:metal ion binding"/>
    <property type="evidence" value="ECO:0007669"/>
    <property type="project" value="UniProtKB-KW"/>
</dbReference>
<proteinExistence type="inferred from homology"/>
<dbReference type="STRING" id="1447782.SAMN05444417_2646"/>
<dbReference type="EMBL" id="FQYO01000004">
    <property type="protein sequence ID" value="SHJ04229.1"/>
    <property type="molecule type" value="Genomic_DNA"/>
</dbReference>